<dbReference type="AlphaFoldDB" id="A0A2G6KGB4"/>
<dbReference type="PANTHER" id="PTHR43169:SF2">
    <property type="entry name" value="NAD_GMP SYNTHASE DOMAIN-CONTAINING PROTEIN"/>
    <property type="match status" value="1"/>
</dbReference>
<dbReference type="NCBIfam" id="TIGR00268">
    <property type="entry name" value="ATP-dependent sacrificial sulfur transferase LarE"/>
    <property type="match status" value="1"/>
</dbReference>
<dbReference type="InterPro" id="IPR052188">
    <property type="entry name" value="Ni-pincer_cofactor_biosynth"/>
</dbReference>
<sequence length="269" mass="31219">MLLDDKYTRLQQILTDLESVLVAFSGGVDSTFLAKVALERLHDNAQAVTAWSEHYPEFHPEELQQLVDALKIQHHMFIYDEFTIPHFQENSVERCYHCKRHLFTHFMCIAAEQELQHVIDGSNADDVDDFRPGMRALQELGIRSPLKEAGLTKAEIRQLSKQLELPTWNKPSMPCLATRVPYDVDITPEALRMVGEGEAFLRQHGFVQVRVRHHDSVARIEVLRNDMKRMFEEQLDEQIVSRFKEIGYHYVTLDLQGFRSGSMNEVLQQ</sequence>
<protein>
    <submittedName>
        <fullName evidence="2">TIGR00268 family protein</fullName>
    </submittedName>
</protein>
<dbReference type="InterPro" id="IPR005232">
    <property type="entry name" value="LarE"/>
</dbReference>
<feature type="active site" description="Nucleophile and sulfur donor" evidence="1">
    <location>
        <position position="175"/>
    </location>
</feature>
<dbReference type="EMBL" id="PDSK01000094">
    <property type="protein sequence ID" value="PIE33859.1"/>
    <property type="molecule type" value="Genomic_DNA"/>
</dbReference>
<organism evidence="2 3">
    <name type="scientific">candidate division KSB3 bacterium</name>
    <dbReference type="NCBI Taxonomy" id="2044937"/>
    <lineage>
        <taxon>Bacteria</taxon>
        <taxon>candidate division KSB3</taxon>
    </lineage>
</organism>
<dbReference type="PANTHER" id="PTHR43169">
    <property type="entry name" value="EXSB FAMILY PROTEIN"/>
    <property type="match status" value="1"/>
</dbReference>
<evidence type="ECO:0000313" key="3">
    <source>
        <dbReference type="Proteomes" id="UP000230821"/>
    </source>
</evidence>
<dbReference type="Proteomes" id="UP000230821">
    <property type="component" value="Unassembled WGS sequence"/>
</dbReference>
<dbReference type="PIRSF" id="PIRSF006661">
    <property type="entry name" value="PP-lp_UCP006661"/>
    <property type="match status" value="1"/>
</dbReference>
<comment type="caution">
    <text evidence="2">The sequence shown here is derived from an EMBL/GenBank/DDBJ whole genome shotgun (WGS) entry which is preliminary data.</text>
</comment>
<evidence type="ECO:0000256" key="1">
    <source>
        <dbReference type="PIRSR" id="PIRSR006661-1"/>
    </source>
</evidence>
<gene>
    <name evidence="2" type="ORF">CSA56_10125</name>
</gene>
<name>A0A2G6KGB4_9BACT</name>
<accession>A0A2G6KGB4</accession>
<dbReference type="InterPro" id="IPR014729">
    <property type="entry name" value="Rossmann-like_a/b/a_fold"/>
</dbReference>
<dbReference type="GO" id="GO:0016783">
    <property type="term" value="F:sulfurtransferase activity"/>
    <property type="evidence" value="ECO:0007669"/>
    <property type="project" value="InterPro"/>
</dbReference>
<reference evidence="2 3" key="1">
    <citation type="submission" date="2017-10" db="EMBL/GenBank/DDBJ databases">
        <title>Novel microbial diversity and functional potential in the marine mammal oral microbiome.</title>
        <authorList>
            <person name="Dudek N.K."/>
            <person name="Sun C.L."/>
            <person name="Burstein D."/>
            <person name="Kantor R.S."/>
            <person name="Aliaga Goltsman D.S."/>
            <person name="Bik E.M."/>
            <person name="Thomas B.C."/>
            <person name="Banfield J.F."/>
            <person name="Relman D.A."/>
        </authorList>
    </citation>
    <scope>NUCLEOTIDE SEQUENCE [LARGE SCALE GENOMIC DNA]</scope>
    <source>
        <strain evidence="2">DOLJORAL78_47_16</strain>
    </source>
</reference>
<dbReference type="Gene3D" id="3.40.50.620">
    <property type="entry name" value="HUPs"/>
    <property type="match status" value="1"/>
</dbReference>
<dbReference type="CDD" id="cd01990">
    <property type="entry name" value="LarE-like"/>
    <property type="match status" value="1"/>
</dbReference>
<evidence type="ECO:0000313" key="2">
    <source>
        <dbReference type="EMBL" id="PIE33859.1"/>
    </source>
</evidence>
<dbReference type="SUPFAM" id="SSF52402">
    <property type="entry name" value="Adenine nucleotide alpha hydrolases-like"/>
    <property type="match status" value="1"/>
</dbReference>
<proteinExistence type="predicted"/>